<reference evidence="3" key="1">
    <citation type="journal article" date="2019" name="Int. J. Syst. Evol. Microbiol.">
        <title>The Global Catalogue of Microorganisms (GCM) 10K type strain sequencing project: providing services to taxonomists for standard genome sequencing and annotation.</title>
        <authorList>
            <consortium name="The Broad Institute Genomics Platform"/>
            <consortium name="The Broad Institute Genome Sequencing Center for Infectious Disease"/>
            <person name="Wu L."/>
            <person name="Ma J."/>
        </authorList>
    </citation>
    <scope>NUCLEOTIDE SEQUENCE [LARGE SCALE GENOMIC DNA]</scope>
    <source>
        <strain evidence="3">CGMCC 4.7177</strain>
    </source>
</reference>
<accession>A0ABV9ATL8</accession>
<sequence>MPVSRIPAERLVTPARWVSSRLAGAGAPSMAARLLNVLAKYAGEARLKADLLTDAAELELSHGLTPRRLRAAYAAELACADALHKEGQKAAAIGSATKALLLAFHRVPHLDGLASPLADDPKGFTAPLHRSRVMRAAAKPRGRKEPAAPPPDGRPLRLLVVHRANANFLPLITERYEGHAGVEVRTLDLATDPELAPLAKGLRRMVGRFAGSQAAYGRAVEEALRPHYDWADTVFVDWCAVGAAFMTLADPGTAQVIVRLHSYEAFTYWPQIMDFSRVDDLIFVGDHLRDLVTAAVPRLTADGAPRLHVIHNAMDLSAYRRPKRPDARFTLGLVGVGQVAKDPRWAIEVLRLLREHDDRYRLLLVGGGLKPDAGPAVRAYHDRLERDLARLEPSGAVRRVGQTDDVPGVLEEIGVILSSSVRESFHCGFVEGAASGAVPVARDWPFFAGREHSARSLFPAEWVTGTPQEAARRVLECTASEEAWLKAGQAAAEHALSVWDWTVVRDGFDRLLLGGHRKVQP</sequence>
<evidence type="ECO:0000313" key="3">
    <source>
        <dbReference type="Proteomes" id="UP001595839"/>
    </source>
</evidence>
<dbReference type="RefSeq" id="WP_381172997.1">
    <property type="nucleotide sequence ID" value="NZ_JBHSFK010000019.1"/>
</dbReference>
<keyword evidence="2" id="KW-0808">Transferase</keyword>
<name>A0ABV9ATL8_9ACTN</name>
<dbReference type="Pfam" id="PF13692">
    <property type="entry name" value="Glyco_trans_1_4"/>
    <property type="match status" value="1"/>
</dbReference>
<organism evidence="2 3">
    <name type="scientific">Streptomyces vulcanius</name>
    <dbReference type="NCBI Taxonomy" id="1441876"/>
    <lineage>
        <taxon>Bacteria</taxon>
        <taxon>Bacillati</taxon>
        <taxon>Actinomycetota</taxon>
        <taxon>Actinomycetes</taxon>
        <taxon>Kitasatosporales</taxon>
        <taxon>Streptomycetaceae</taxon>
        <taxon>Streptomyces</taxon>
    </lineage>
</organism>
<keyword evidence="3" id="KW-1185">Reference proteome</keyword>
<protein>
    <submittedName>
        <fullName evidence="2">Glycosyltransferase</fullName>
        <ecNumber evidence="2">2.4.-.-</ecNumber>
    </submittedName>
</protein>
<keyword evidence="2" id="KW-0328">Glycosyltransferase</keyword>
<evidence type="ECO:0000313" key="2">
    <source>
        <dbReference type="EMBL" id="MFC4503258.1"/>
    </source>
</evidence>
<feature type="region of interest" description="Disordered" evidence="1">
    <location>
        <begin position="135"/>
        <end position="154"/>
    </location>
</feature>
<dbReference type="SUPFAM" id="SSF53756">
    <property type="entry name" value="UDP-Glycosyltransferase/glycogen phosphorylase"/>
    <property type="match status" value="1"/>
</dbReference>
<evidence type="ECO:0000256" key="1">
    <source>
        <dbReference type="SAM" id="MobiDB-lite"/>
    </source>
</evidence>
<comment type="caution">
    <text evidence="2">The sequence shown here is derived from an EMBL/GenBank/DDBJ whole genome shotgun (WGS) entry which is preliminary data.</text>
</comment>
<dbReference type="Gene3D" id="3.40.50.2000">
    <property type="entry name" value="Glycogen Phosphorylase B"/>
    <property type="match status" value="1"/>
</dbReference>
<dbReference type="EC" id="2.4.-.-" evidence="2"/>
<proteinExistence type="predicted"/>
<dbReference type="Proteomes" id="UP001595839">
    <property type="component" value="Unassembled WGS sequence"/>
</dbReference>
<dbReference type="GO" id="GO:0016757">
    <property type="term" value="F:glycosyltransferase activity"/>
    <property type="evidence" value="ECO:0007669"/>
    <property type="project" value="UniProtKB-KW"/>
</dbReference>
<dbReference type="EMBL" id="JBHSFK010000019">
    <property type="protein sequence ID" value="MFC4503258.1"/>
    <property type="molecule type" value="Genomic_DNA"/>
</dbReference>
<gene>
    <name evidence="2" type="ORF">ACFPIH_27725</name>
</gene>